<dbReference type="GO" id="GO:0031087">
    <property type="term" value="P:deadenylation-independent decapping of nuclear-transcribed mRNA"/>
    <property type="evidence" value="ECO:0007669"/>
    <property type="project" value="InterPro"/>
</dbReference>
<dbReference type="GO" id="GO:0000932">
    <property type="term" value="C:P-body"/>
    <property type="evidence" value="ECO:0007669"/>
    <property type="project" value="UniProtKB-SubCell"/>
</dbReference>
<evidence type="ECO:0000259" key="10">
    <source>
        <dbReference type="Pfam" id="PF16529"/>
    </source>
</evidence>
<dbReference type="SMART" id="SM00320">
    <property type="entry name" value="WD40"/>
    <property type="match status" value="3"/>
</dbReference>
<feature type="compositionally biased region" description="Acidic residues" evidence="9">
    <location>
        <begin position="781"/>
        <end position="811"/>
    </location>
</feature>
<dbReference type="PANTHER" id="PTHR15598">
    <property type="entry name" value="ENHANCER OF MRNA-DECAPPING PROTEIN 4"/>
    <property type="match status" value="1"/>
</dbReference>
<dbReference type="Pfam" id="PF16529">
    <property type="entry name" value="Ge1_WD40"/>
    <property type="match status" value="1"/>
</dbReference>
<feature type="domain" description="Enhancer of mRNA-decapping protein 4 WD40 repeat region" evidence="10">
    <location>
        <begin position="130"/>
        <end position="456"/>
    </location>
</feature>
<dbReference type="CTD" id="23644"/>
<feature type="compositionally biased region" description="Polar residues" evidence="9">
    <location>
        <begin position="38"/>
        <end position="54"/>
    </location>
</feature>
<keyword evidence="6 8" id="KW-0175">Coiled coil</keyword>
<dbReference type="InterPro" id="IPR045152">
    <property type="entry name" value="EDC4-like"/>
</dbReference>
<feature type="compositionally biased region" description="Basic and acidic residues" evidence="9">
    <location>
        <begin position="827"/>
        <end position="838"/>
    </location>
</feature>
<feature type="region of interest" description="Disordered" evidence="9">
    <location>
        <begin position="1"/>
        <end position="89"/>
    </location>
</feature>
<evidence type="ECO:0000256" key="4">
    <source>
        <dbReference type="ARBA" id="ARBA00022574"/>
    </source>
</evidence>
<feature type="region of interest" description="Disordered" evidence="9">
    <location>
        <begin position="758"/>
        <end position="987"/>
    </location>
</feature>
<name>A0A914AV14_PATMI</name>
<dbReference type="SUPFAM" id="SSF50978">
    <property type="entry name" value="WD40 repeat-like"/>
    <property type="match status" value="1"/>
</dbReference>
<organism evidence="12 13">
    <name type="scientific">Patiria miniata</name>
    <name type="common">Bat star</name>
    <name type="synonym">Asterina miniata</name>
    <dbReference type="NCBI Taxonomy" id="46514"/>
    <lineage>
        <taxon>Eukaryota</taxon>
        <taxon>Metazoa</taxon>
        <taxon>Echinodermata</taxon>
        <taxon>Eleutherozoa</taxon>
        <taxon>Asterozoa</taxon>
        <taxon>Asteroidea</taxon>
        <taxon>Valvatacea</taxon>
        <taxon>Valvatida</taxon>
        <taxon>Asterinidae</taxon>
        <taxon>Patiria</taxon>
    </lineage>
</organism>
<dbReference type="PROSITE" id="PS50082">
    <property type="entry name" value="WD_REPEATS_2"/>
    <property type="match status" value="1"/>
</dbReference>
<dbReference type="OMA" id="TREHMGT"/>
<evidence type="ECO:0000256" key="9">
    <source>
        <dbReference type="SAM" id="MobiDB-lite"/>
    </source>
</evidence>
<evidence type="ECO:0000313" key="13">
    <source>
        <dbReference type="Proteomes" id="UP000887568"/>
    </source>
</evidence>
<dbReference type="InterPro" id="IPR044938">
    <property type="entry name" value="EDC4_C_sf"/>
</dbReference>
<dbReference type="Gene3D" id="2.130.10.10">
    <property type="entry name" value="YVTN repeat-like/Quinoprotein amine dehydrogenase"/>
    <property type="match status" value="1"/>
</dbReference>
<proteinExistence type="inferred from homology"/>
<evidence type="ECO:0000256" key="5">
    <source>
        <dbReference type="ARBA" id="ARBA00022737"/>
    </source>
</evidence>
<sequence>MDHSFNSSSGSRSGSHHSDHADASQILKELLNLGKPAQMQQGQAYSSHAGSATHHSMEGNGANNLGADSASPKDFIQAGGDSGTPMNLTDTVRQTIELVGDDRSGSIPVYGQEVSVIPSEASKRDSSAPGSSKVKTTPVVKYDWEHKYYVGNLVAVNQTYLVYVLKIQSGYGLRILNKHTSVRALLKGFEDIITDVAFAHHQSNVLGCIDRLGNLTVWQINDIDGKIMPSPKLKVTRPATTHPTDYHRLVWCPYLPDDPSASDTSSASDENSRLLAVTHEERAEFWDLDVVIELFGNSVNADNVTDGVIRIYSGHTKPITDLSVAPDGQVLATASEDGTVKFWQMDMNAPDQAPSRLHRFSPHEGRPLSALIFCDNHKYQDPDLPFWRFLITGACANREIRMWCTVTWTCLQKLSFTQPGLLPEPLLKIKLDLSASFLIVTDITRKVLYVLQVHQDHAEGQAHMSSITDFLLTQPALSFAIVDAGKCRLKPLLEEGEDGEELNSGEMLEMVGGDVEPSHMASTGVAVKMFCINSRSVLDLQVRFQPNPSVEHGNTAGSVSSASQDEYALQDGLSDMSMNDTDRSVRTDVDRSPAVQHTSSLTAGSLTSSFTSESTNHSNSQPYLMTPDAIKSSSAKTLAEHLRESNSSASSFTQVSAMNTSGGGDDLLSSHNSLENTTPTPMTLTPASSLPNTPKSPRRPSPIALPQEDPAAEEDYGSEDEGPKSPPPTPTDLASPEMIARSAASTEDLAELLENARMKEKRISDSSAEVAQILRGRLEQEQEEQDQEQEAEDDNGRDEDDEDLPEEEVEEMPPIPVIADAIPLDLDQVKDTAVKKAENSSMEPVQETQLPTGKMDEEDNMEAALGREVVVISPKQEKTGGQDSEEAPQGRGTPTPTPGEEGETPEAPQSGDDSREHLGGGAMAPVPQQLLEVQGQESCSEHSSDVEPADSTSPSGARSKTKKQRRDKYSRTSPRPRKSLPTEGEARVDIPEISSTLQQVLSLLQSQQQELKQMKQDIAKSQQANSIIQSMRSRIDKLDKSFCTKMEATMAKQSEQERQRLNTALQERQSLDKQKQERLLECVSQNLNKSVTSRLDKTVRTEIENKVVPEIGKLIGPMSEQLSTVVSQKLTATDQLMRENIGKLVRSKGTTEAIGQSAANALSSTIQTTYREAFRTSVVPAFETSCQSLFMQVNTAFEAGTRQYTHQLESHLNKLRQKDRESRDPILAELLSLVEEFKASSQALKDSVLNSVQTEMDKQLQKSNEKMEQDILSKVRKLLKEELQAALRDHQSNVESSIAAVVRSQAPTPVPQAPDIRQIQGQITHLLQQGQIIQAFQSALSASDLRAVLFVCNSVNPDQLFGESCPLDQPVLLSLIQQLSHDIGSNTKLKLRYIDEALLVLSDDKTTNQYHEHLPIVIGDLIKNITAFLQQHPSHANAKQMKRVLAFANGLK</sequence>
<keyword evidence="3" id="KW-0963">Cytoplasm</keyword>
<evidence type="ECO:0000256" key="8">
    <source>
        <dbReference type="SAM" id="Coils"/>
    </source>
</evidence>
<reference evidence="12" key="1">
    <citation type="submission" date="2022-11" db="UniProtKB">
        <authorList>
            <consortium name="EnsemblMetazoa"/>
        </authorList>
    </citation>
    <scope>IDENTIFICATION</scope>
</reference>
<evidence type="ECO:0008006" key="14">
    <source>
        <dbReference type="Google" id="ProtNLM"/>
    </source>
</evidence>
<feature type="repeat" description="WD" evidence="7">
    <location>
        <begin position="312"/>
        <end position="346"/>
    </location>
</feature>
<feature type="region of interest" description="Disordered" evidence="9">
    <location>
        <begin position="574"/>
        <end position="739"/>
    </location>
</feature>
<dbReference type="Pfam" id="PF21289">
    <property type="entry name" value="EDC4_C"/>
    <property type="match status" value="1"/>
</dbReference>
<feature type="compositionally biased region" description="Basic and acidic residues" evidence="9">
    <location>
        <begin position="580"/>
        <end position="591"/>
    </location>
</feature>
<dbReference type="PANTHER" id="PTHR15598:SF5">
    <property type="entry name" value="ENHANCER OF MRNA-DECAPPING PROTEIN 4"/>
    <property type="match status" value="1"/>
</dbReference>
<evidence type="ECO:0000256" key="1">
    <source>
        <dbReference type="ARBA" id="ARBA00004201"/>
    </source>
</evidence>
<feature type="domain" description="Enhancer of mRNA-decapping protein 4 C-terminal" evidence="11">
    <location>
        <begin position="1323"/>
        <end position="1443"/>
    </location>
</feature>
<feature type="compositionally biased region" description="Low complexity" evidence="9">
    <location>
        <begin position="1"/>
        <end position="13"/>
    </location>
</feature>
<dbReference type="RefSeq" id="XP_038067602.1">
    <property type="nucleotide sequence ID" value="XM_038211674.1"/>
</dbReference>
<dbReference type="GeneID" id="119737368"/>
<comment type="similarity">
    <text evidence="2">Belongs to the WD repeat EDC4 family.</text>
</comment>
<dbReference type="EnsemblMetazoa" id="XM_038211674.1">
    <property type="protein sequence ID" value="XP_038067602.1"/>
    <property type="gene ID" value="LOC119737368"/>
</dbReference>
<feature type="compositionally biased region" description="Low complexity" evidence="9">
    <location>
        <begin position="598"/>
        <end position="612"/>
    </location>
</feature>
<dbReference type="InterPro" id="IPR049404">
    <property type="entry name" value="EDC4_C"/>
</dbReference>
<keyword evidence="4 7" id="KW-0853">WD repeat</keyword>
<dbReference type="PROSITE" id="PS50294">
    <property type="entry name" value="WD_REPEATS_REGION"/>
    <property type="match status" value="1"/>
</dbReference>
<evidence type="ECO:0000256" key="3">
    <source>
        <dbReference type="ARBA" id="ARBA00022490"/>
    </source>
</evidence>
<feature type="compositionally biased region" description="Polar residues" evidence="9">
    <location>
        <begin position="645"/>
        <end position="660"/>
    </location>
</feature>
<evidence type="ECO:0000313" key="12">
    <source>
        <dbReference type="EnsemblMetazoa" id="XP_038067602.1"/>
    </source>
</evidence>
<evidence type="ECO:0000256" key="7">
    <source>
        <dbReference type="PROSITE-ProRule" id="PRU00221"/>
    </source>
</evidence>
<dbReference type="OrthoDB" id="21128at2759"/>
<feature type="compositionally biased region" description="Polar residues" evidence="9">
    <location>
        <begin position="839"/>
        <end position="851"/>
    </location>
</feature>
<dbReference type="Gene3D" id="1.10.220.100">
    <property type="entry name" value="conserved c-terminal region of ge- 1"/>
    <property type="match status" value="1"/>
</dbReference>
<dbReference type="Proteomes" id="UP000887568">
    <property type="component" value="Unplaced"/>
</dbReference>
<evidence type="ECO:0000256" key="6">
    <source>
        <dbReference type="ARBA" id="ARBA00023054"/>
    </source>
</evidence>
<feature type="compositionally biased region" description="Basic residues" evidence="9">
    <location>
        <begin position="959"/>
        <end position="978"/>
    </location>
</feature>
<feature type="compositionally biased region" description="Acidic residues" evidence="9">
    <location>
        <begin position="710"/>
        <end position="720"/>
    </location>
</feature>
<comment type="subcellular location">
    <subcellularLocation>
        <location evidence="1">Cytoplasm</location>
        <location evidence="1">P-body</location>
    </subcellularLocation>
</comment>
<dbReference type="InterPro" id="IPR001680">
    <property type="entry name" value="WD40_rpt"/>
</dbReference>
<accession>A0A914AV14</accession>
<dbReference type="Gene3D" id="6.10.140.270">
    <property type="match status" value="1"/>
</dbReference>
<keyword evidence="5" id="KW-0677">Repeat</keyword>
<dbReference type="InterPro" id="IPR015943">
    <property type="entry name" value="WD40/YVTN_repeat-like_dom_sf"/>
</dbReference>
<evidence type="ECO:0000259" key="11">
    <source>
        <dbReference type="Pfam" id="PF21289"/>
    </source>
</evidence>
<feature type="coiled-coil region" evidence="8">
    <location>
        <begin position="997"/>
        <end position="1024"/>
    </location>
</feature>
<feature type="compositionally biased region" description="Polar residues" evidence="9">
    <location>
        <begin position="613"/>
        <end position="623"/>
    </location>
</feature>
<keyword evidence="13" id="KW-1185">Reference proteome</keyword>
<feature type="compositionally biased region" description="Polar residues" evidence="9">
    <location>
        <begin position="669"/>
        <end position="695"/>
    </location>
</feature>
<dbReference type="InterPro" id="IPR036322">
    <property type="entry name" value="WD40_repeat_dom_sf"/>
</dbReference>
<protein>
    <recommendedName>
        <fullName evidence="14">Enhancer of mRNA-decapping protein 4</fullName>
    </recommendedName>
</protein>
<dbReference type="InterPro" id="IPR032401">
    <property type="entry name" value="EDC4_WD40"/>
</dbReference>
<evidence type="ECO:0000256" key="2">
    <source>
        <dbReference type="ARBA" id="ARBA00009639"/>
    </source>
</evidence>